<dbReference type="GO" id="GO:0006265">
    <property type="term" value="P:DNA topological change"/>
    <property type="evidence" value="ECO:0007669"/>
    <property type="project" value="InterPro"/>
</dbReference>
<dbReference type="EC" id="5.6.2.1" evidence="3"/>
<dbReference type="InterPro" id="IPR011010">
    <property type="entry name" value="DNA_brk_join_enz"/>
</dbReference>
<evidence type="ECO:0000256" key="2">
    <source>
        <dbReference type="ARBA" id="ARBA00006645"/>
    </source>
</evidence>
<dbReference type="RefSeq" id="WP_183898484.1">
    <property type="nucleotide sequence ID" value="NZ_JACIDW010000001.1"/>
</dbReference>
<keyword evidence="5" id="KW-0238">DNA-binding</keyword>
<reference evidence="9 10" key="1">
    <citation type="submission" date="2020-08" db="EMBL/GenBank/DDBJ databases">
        <title>Genomic Encyclopedia of Type Strains, Phase IV (KMG-IV): sequencing the most valuable type-strain genomes for metagenomic binning, comparative biology and taxonomic classification.</title>
        <authorList>
            <person name="Goeker M."/>
        </authorList>
    </citation>
    <scope>NUCLEOTIDE SEQUENCE [LARGE SCALE GENOMIC DNA]</scope>
    <source>
        <strain evidence="9 10">DSM 26575</strain>
    </source>
</reference>
<name>A0A7W6G9D4_9HYPH</name>
<sequence>MDQAINQTDVSAAAVMSSRLVYTTDIESGITRKAGKIGFLYYAPDGRRITDSLEVSRLNALAIPPAYTDVRISPNPLSHLQAIGIDARGRRQYRYHPEWHSERARAKFDQLLAFGERLPDIRARVDADLRVRAPTMDKALATIVWMLDNLYIRIGNAAYAEDNGSFGLTTLRRRHVKTDGSQVKFRFKGKSGKEWNLVHTDRRIARVVRSLQELPGQQLFQYVCEDGSRRQISSQDVNAYIRDVSGDEFSSRQFRTWGATCAAVTALTPLELAATEAAIARQMNEVIDAVAAMLVNTRAVCRSSYIHPAVFDEFKAGRLGQLLHTRPTRSKRLLKWMDAEEARVLGWLKAVS</sequence>
<feature type="domain" description="DNA topoisomerase IB N-terminal" evidence="8">
    <location>
        <begin position="38"/>
        <end position="86"/>
    </location>
</feature>
<feature type="domain" description="DNA topoisomerase I catalytic core eukaryotic-type" evidence="7">
    <location>
        <begin position="99"/>
        <end position="313"/>
    </location>
</feature>
<evidence type="ECO:0000256" key="4">
    <source>
        <dbReference type="ARBA" id="ARBA00023029"/>
    </source>
</evidence>
<dbReference type="Gene3D" id="3.30.66.10">
    <property type="entry name" value="DNA topoisomerase I domain"/>
    <property type="match status" value="1"/>
</dbReference>
<dbReference type="PRINTS" id="PR00416">
    <property type="entry name" value="EUTPISMRASEI"/>
</dbReference>
<comment type="similarity">
    <text evidence="2">Belongs to the type IB topoisomerase family.</text>
</comment>
<accession>A0A7W6G9D4</accession>
<evidence type="ECO:0000256" key="6">
    <source>
        <dbReference type="ARBA" id="ARBA00023235"/>
    </source>
</evidence>
<keyword evidence="6 9" id="KW-0413">Isomerase</keyword>
<keyword evidence="10" id="KW-1185">Reference proteome</keyword>
<protein>
    <recommendedName>
        <fullName evidence="3">DNA topoisomerase</fullName>
        <ecNumber evidence="3">5.6.2.1</ecNumber>
    </recommendedName>
</protein>
<dbReference type="Gene3D" id="3.90.15.10">
    <property type="entry name" value="Topoisomerase I, Chain A, domain 3"/>
    <property type="match status" value="1"/>
</dbReference>
<evidence type="ECO:0000259" key="7">
    <source>
        <dbReference type="Pfam" id="PF01028"/>
    </source>
</evidence>
<dbReference type="AlphaFoldDB" id="A0A7W6G9D4"/>
<dbReference type="EMBL" id="JACIDW010000001">
    <property type="protein sequence ID" value="MBB3962770.1"/>
    <property type="molecule type" value="Genomic_DNA"/>
</dbReference>
<dbReference type="InterPro" id="IPR014711">
    <property type="entry name" value="TopoI_cat_a-hlx-sub_euk"/>
</dbReference>
<dbReference type="InterPro" id="IPR013500">
    <property type="entry name" value="TopoI_cat_euk"/>
</dbReference>
<evidence type="ECO:0000256" key="1">
    <source>
        <dbReference type="ARBA" id="ARBA00000213"/>
    </source>
</evidence>
<dbReference type="SUPFAM" id="SSF56349">
    <property type="entry name" value="DNA breaking-rejoining enzymes"/>
    <property type="match status" value="1"/>
</dbReference>
<evidence type="ECO:0000256" key="5">
    <source>
        <dbReference type="ARBA" id="ARBA00023125"/>
    </source>
</evidence>
<gene>
    <name evidence="9" type="ORF">GGQ67_000388</name>
</gene>
<dbReference type="GO" id="GO:0003917">
    <property type="term" value="F:DNA topoisomerase type I (single strand cut, ATP-independent) activity"/>
    <property type="evidence" value="ECO:0007669"/>
    <property type="project" value="UniProtKB-EC"/>
</dbReference>
<dbReference type="InterPro" id="IPR001631">
    <property type="entry name" value="TopoI"/>
</dbReference>
<dbReference type="Gene3D" id="1.10.132.120">
    <property type="match status" value="1"/>
</dbReference>
<comment type="caution">
    <text evidence="9">The sequence shown here is derived from an EMBL/GenBank/DDBJ whole genome shotgun (WGS) entry which is preliminary data.</text>
</comment>
<comment type="catalytic activity">
    <reaction evidence="1">
        <text>ATP-independent breakage of single-stranded DNA, followed by passage and rejoining.</text>
        <dbReference type="EC" id="5.6.2.1"/>
    </reaction>
</comment>
<keyword evidence="4" id="KW-0799">Topoisomerase</keyword>
<organism evidence="9 10">
    <name type="scientific">Rhizobium metallidurans</name>
    <dbReference type="NCBI Taxonomy" id="1265931"/>
    <lineage>
        <taxon>Bacteria</taxon>
        <taxon>Pseudomonadati</taxon>
        <taxon>Pseudomonadota</taxon>
        <taxon>Alphaproteobacteria</taxon>
        <taxon>Hyphomicrobiales</taxon>
        <taxon>Rhizobiaceae</taxon>
        <taxon>Rhizobium/Agrobacterium group</taxon>
        <taxon>Rhizobium</taxon>
    </lineage>
</organism>
<dbReference type="SUPFAM" id="SSF55869">
    <property type="entry name" value="DNA topoisomerase I domain"/>
    <property type="match status" value="1"/>
</dbReference>
<dbReference type="Pfam" id="PF01028">
    <property type="entry name" value="Topoisom_I"/>
    <property type="match status" value="1"/>
</dbReference>
<dbReference type="InterPro" id="IPR049331">
    <property type="entry name" value="Top1B_N_bact"/>
</dbReference>
<evidence type="ECO:0000256" key="3">
    <source>
        <dbReference type="ARBA" id="ARBA00012891"/>
    </source>
</evidence>
<evidence type="ECO:0000313" key="10">
    <source>
        <dbReference type="Proteomes" id="UP000582090"/>
    </source>
</evidence>
<dbReference type="GO" id="GO:0003677">
    <property type="term" value="F:DNA binding"/>
    <property type="evidence" value="ECO:0007669"/>
    <property type="project" value="UniProtKB-KW"/>
</dbReference>
<dbReference type="Proteomes" id="UP000582090">
    <property type="component" value="Unassembled WGS sequence"/>
</dbReference>
<dbReference type="PROSITE" id="PS52038">
    <property type="entry name" value="TOPO_IB_2"/>
    <property type="match status" value="1"/>
</dbReference>
<dbReference type="Pfam" id="PF21338">
    <property type="entry name" value="Top1B_N_bact"/>
    <property type="match status" value="1"/>
</dbReference>
<proteinExistence type="inferred from homology"/>
<dbReference type="InterPro" id="IPR035447">
    <property type="entry name" value="DNA_topo_I_N_sf"/>
</dbReference>
<evidence type="ECO:0000259" key="8">
    <source>
        <dbReference type="Pfam" id="PF21338"/>
    </source>
</evidence>
<evidence type="ECO:0000313" key="9">
    <source>
        <dbReference type="EMBL" id="MBB3962770.1"/>
    </source>
</evidence>